<evidence type="ECO:0000256" key="4">
    <source>
        <dbReference type="ARBA" id="ARBA00022989"/>
    </source>
</evidence>
<reference evidence="8 9" key="1">
    <citation type="submission" date="2020-01" db="EMBL/GenBank/DDBJ databases">
        <title>Novel species isolated from a subtropical stream in China.</title>
        <authorList>
            <person name="Lu H."/>
        </authorList>
    </citation>
    <scope>NUCLEOTIDE SEQUENCE [LARGE SCALE GENOMIC DNA]</scope>
    <source>
        <strain evidence="8 9">FT82W</strain>
    </source>
</reference>
<dbReference type="AlphaFoldDB" id="A0A845G1U5"/>
<keyword evidence="5 6" id="KW-0472">Membrane</keyword>
<dbReference type="InterPro" id="IPR038766">
    <property type="entry name" value="Membrane_comp_ABC_pdt"/>
</dbReference>
<dbReference type="RefSeq" id="WP_161096126.1">
    <property type="nucleotide sequence ID" value="NZ_WWCW01000014.1"/>
</dbReference>
<evidence type="ECO:0000313" key="9">
    <source>
        <dbReference type="Proteomes" id="UP000470302"/>
    </source>
</evidence>
<comment type="subcellular location">
    <subcellularLocation>
        <location evidence="1">Cell membrane</location>
        <topology evidence="1">Multi-pass membrane protein</topology>
    </subcellularLocation>
</comment>
<feature type="transmembrane region" description="Helical" evidence="6">
    <location>
        <begin position="20"/>
        <end position="44"/>
    </location>
</feature>
<dbReference type="Pfam" id="PF02687">
    <property type="entry name" value="FtsX"/>
    <property type="match status" value="1"/>
</dbReference>
<name>A0A845G1U5_9BURK</name>
<keyword evidence="3 6" id="KW-0812">Transmembrane</keyword>
<dbReference type="InterPro" id="IPR003838">
    <property type="entry name" value="ABC3_permease_C"/>
</dbReference>
<dbReference type="Proteomes" id="UP000470302">
    <property type="component" value="Unassembled WGS sequence"/>
</dbReference>
<sequence>MLSPRWRKLLRDVALTPGRVALMVLAMAAGVCALATMLSSYTILSRETTRNYLDTNPPSATLQLARIDAPLLAAIRAFPGIAQAQASGTVGVTLAAQGQGDALPLTIFVVDDFNALRINTVYREQGAWPPPDGSLLLERDALRLIGQRIGQRIAVGTGHGAPQSLPISGTVHDPALPPASRGQTVYAYATPATVAALGLDASLRQLKLTVSEQPMNVDAIEATVARLALWLRQNGHAVERIRIPPPGEHPHQKVMTSILAMLLVFSGVALLLSAVLTATVMGGMLRQQRRQIGVMKTIGARRGQIAGLYLTLVLALAGVATALGMTAGLAAGRAFSRVVLNQILNFTMHSGAIPHWCYLLLIAAGVLLPLAIAAVPIMQASAATVQAAISDTGAHGQRYAAPAPAAWLDR</sequence>
<keyword evidence="4 6" id="KW-1133">Transmembrane helix</keyword>
<evidence type="ECO:0000313" key="8">
    <source>
        <dbReference type="EMBL" id="MYM86936.1"/>
    </source>
</evidence>
<organism evidence="8 9">
    <name type="scientific">Duganella vulcania</name>
    <dbReference type="NCBI Taxonomy" id="2692166"/>
    <lineage>
        <taxon>Bacteria</taxon>
        <taxon>Pseudomonadati</taxon>
        <taxon>Pseudomonadota</taxon>
        <taxon>Betaproteobacteria</taxon>
        <taxon>Burkholderiales</taxon>
        <taxon>Oxalobacteraceae</taxon>
        <taxon>Telluria group</taxon>
        <taxon>Duganella</taxon>
    </lineage>
</organism>
<dbReference type="PANTHER" id="PTHR30287">
    <property type="entry name" value="MEMBRANE COMPONENT OF PREDICTED ABC SUPERFAMILY METABOLITE UPTAKE TRANSPORTER"/>
    <property type="match status" value="1"/>
</dbReference>
<dbReference type="PANTHER" id="PTHR30287:SF1">
    <property type="entry name" value="INNER MEMBRANE PROTEIN"/>
    <property type="match status" value="1"/>
</dbReference>
<feature type="transmembrane region" description="Helical" evidence="6">
    <location>
        <begin position="352"/>
        <end position="375"/>
    </location>
</feature>
<accession>A0A845G1U5</accession>
<dbReference type="EMBL" id="WWCW01000014">
    <property type="protein sequence ID" value="MYM86936.1"/>
    <property type="molecule type" value="Genomic_DNA"/>
</dbReference>
<feature type="domain" description="ABC3 transporter permease C-terminal" evidence="7">
    <location>
        <begin position="264"/>
        <end position="382"/>
    </location>
</feature>
<protein>
    <submittedName>
        <fullName evidence="8">FtsX-like permease family protein</fullName>
    </submittedName>
</protein>
<evidence type="ECO:0000256" key="2">
    <source>
        <dbReference type="ARBA" id="ARBA00022475"/>
    </source>
</evidence>
<proteinExistence type="predicted"/>
<evidence type="ECO:0000256" key="6">
    <source>
        <dbReference type="SAM" id="Phobius"/>
    </source>
</evidence>
<evidence type="ECO:0000256" key="1">
    <source>
        <dbReference type="ARBA" id="ARBA00004651"/>
    </source>
</evidence>
<gene>
    <name evidence="8" type="ORF">GTP91_07020</name>
</gene>
<evidence type="ECO:0000259" key="7">
    <source>
        <dbReference type="Pfam" id="PF02687"/>
    </source>
</evidence>
<keyword evidence="2" id="KW-1003">Cell membrane</keyword>
<evidence type="ECO:0000256" key="5">
    <source>
        <dbReference type="ARBA" id="ARBA00023136"/>
    </source>
</evidence>
<comment type="caution">
    <text evidence="8">The sequence shown here is derived from an EMBL/GenBank/DDBJ whole genome shotgun (WGS) entry which is preliminary data.</text>
</comment>
<feature type="non-terminal residue" evidence="8">
    <location>
        <position position="410"/>
    </location>
</feature>
<feature type="transmembrane region" description="Helical" evidence="6">
    <location>
        <begin position="306"/>
        <end position="332"/>
    </location>
</feature>
<dbReference type="GO" id="GO:0005886">
    <property type="term" value="C:plasma membrane"/>
    <property type="evidence" value="ECO:0007669"/>
    <property type="project" value="UniProtKB-SubCell"/>
</dbReference>
<feature type="transmembrane region" description="Helical" evidence="6">
    <location>
        <begin position="258"/>
        <end position="285"/>
    </location>
</feature>
<evidence type="ECO:0000256" key="3">
    <source>
        <dbReference type="ARBA" id="ARBA00022692"/>
    </source>
</evidence>